<sequence>MDEIVITGYGVKAPGISNIGQFKVVLEQGICTQEILHGRGNNGSNIVCGVVHEDLEIISGQKYKRYPRAAQLGIAAAEEAYKMANLPSDDFARVAVIMGTSGGGILEVEKFSNHSNNLKKVPIQYVPIGDPHTLSSGITKHLGISGQAYTISTGCTASLDAILMGKLFLEAGYADICIVGGTDALLGDWITYGFLKMDAIAENVEIEETGVPFSTSHKGFVKSEGSAVVILERKKDADSRGAKIWGQVNGVASNNEALSMLMSDTTGTLMTAALKSAIGDFSPTYVNSQALGLKQNDMIDYITHTNLFGSSVPITSIKGMIGHTFGSMGAIQVVSSLLSMEYGFIPPTIKTSGDGFNDLPIVFKTKYQNVESVAITNHGVSGNNTCLLITKGN</sequence>
<dbReference type="PANTHER" id="PTHR11712:SF336">
    <property type="entry name" value="3-OXOACYL-[ACYL-CARRIER-PROTEIN] SYNTHASE, MITOCHONDRIAL"/>
    <property type="match status" value="1"/>
</dbReference>
<dbReference type="InterPro" id="IPR018201">
    <property type="entry name" value="Ketoacyl_synth_AS"/>
</dbReference>
<dbReference type="InterPro" id="IPR014031">
    <property type="entry name" value="Ketoacyl_synth_C"/>
</dbReference>
<dbReference type="Pfam" id="PF00109">
    <property type="entry name" value="ketoacyl-synt"/>
    <property type="match status" value="1"/>
</dbReference>
<reference evidence="5 6" key="1">
    <citation type="submission" date="2019-06" db="EMBL/GenBank/DDBJ databases">
        <title>Sorghum-associated microbial communities from plants grown in Nebraska, USA.</title>
        <authorList>
            <person name="Schachtman D."/>
        </authorList>
    </citation>
    <scope>NUCLEOTIDE SEQUENCE [LARGE SCALE GENOMIC DNA]</scope>
    <source>
        <strain evidence="5 6">2482</strain>
    </source>
</reference>
<evidence type="ECO:0000256" key="1">
    <source>
        <dbReference type="ARBA" id="ARBA00008467"/>
    </source>
</evidence>
<dbReference type="SMART" id="SM00825">
    <property type="entry name" value="PKS_KS"/>
    <property type="match status" value="1"/>
</dbReference>
<dbReference type="SUPFAM" id="SSF53901">
    <property type="entry name" value="Thiolase-like"/>
    <property type="match status" value="2"/>
</dbReference>
<dbReference type="Pfam" id="PF02801">
    <property type="entry name" value="Ketoacyl-synt_C"/>
    <property type="match status" value="1"/>
</dbReference>
<dbReference type="EMBL" id="VIVN01000016">
    <property type="protein sequence ID" value="TWD93247.1"/>
    <property type="molecule type" value="Genomic_DNA"/>
</dbReference>
<dbReference type="AlphaFoldDB" id="A0A561CQH8"/>
<keyword evidence="6" id="KW-1185">Reference proteome</keyword>
<evidence type="ECO:0000313" key="6">
    <source>
        <dbReference type="Proteomes" id="UP000319671"/>
    </source>
</evidence>
<evidence type="ECO:0000256" key="3">
    <source>
        <dbReference type="RuleBase" id="RU003694"/>
    </source>
</evidence>
<dbReference type="InterPro" id="IPR000794">
    <property type="entry name" value="Beta-ketoacyl_synthase"/>
</dbReference>
<dbReference type="GO" id="GO:0005829">
    <property type="term" value="C:cytosol"/>
    <property type="evidence" value="ECO:0007669"/>
    <property type="project" value="TreeGrafter"/>
</dbReference>
<comment type="similarity">
    <text evidence="1 3">Belongs to the thiolase-like superfamily. Beta-ketoacyl-ACP synthases family.</text>
</comment>
<gene>
    <name evidence="5" type="ORF">FB550_11661</name>
</gene>
<evidence type="ECO:0000313" key="5">
    <source>
        <dbReference type="EMBL" id="TWD93247.1"/>
    </source>
</evidence>
<feature type="domain" description="Ketosynthase family 3 (KS3)" evidence="4">
    <location>
        <begin position="1"/>
        <end position="391"/>
    </location>
</feature>
<dbReference type="RefSeq" id="WP_144567702.1">
    <property type="nucleotide sequence ID" value="NZ_VIVN01000016.1"/>
</dbReference>
<evidence type="ECO:0000259" key="4">
    <source>
        <dbReference type="PROSITE" id="PS52004"/>
    </source>
</evidence>
<comment type="caution">
    <text evidence="5">The sequence shown here is derived from an EMBL/GenBank/DDBJ whole genome shotgun (WGS) entry which is preliminary data.</text>
</comment>
<proteinExistence type="inferred from homology"/>
<dbReference type="PROSITE" id="PS52004">
    <property type="entry name" value="KS3_2"/>
    <property type="match status" value="1"/>
</dbReference>
<keyword evidence="2 3" id="KW-0808">Transferase</keyword>
<dbReference type="PROSITE" id="PS00606">
    <property type="entry name" value="KS3_1"/>
    <property type="match status" value="1"/>
</dbReference>
<name>A0A561CQH8_9BACI</name>
<dbReference type="GO" id="GO:0006633">
    <property type="term" value="P:fatty acid biosynthetic process"/>
    <property type="evidence" value="ECO:0007669"/>
    <property type="project" value="InterPro"/>
</dbReference>
<dbReference type="PANTHER" id="PTHR11712">
    <property type="entry name" value="POLYKETIDE SYNTHASE-RELATED"/>
    <property type="match status" value="1"/>
</dbReference>
<dbReference type="Proteomes" id="UP000319671">
    <property type="component" value="Unassembled WGS sequence"/>
</dbReference>
<dbReference type="GO" id="GO:0004315">
    <property type="term" value="F:3-oxoacyl-[acyl-carrier-protein] synthase activity"/>
    <property type="evidence" value="ECO:0007669"/>
    <property type="project" value="InterPro"/>
</dbReference>
<dbReference type="InterPro" id="IPR020841">
    <property type="entry name" value="PKS_Beta-ketoAc_synthase_dom"/>
</dbReference>
<protein>
    <submittedName>
        <fullName evidence="5">3-oxoacyl-[acyl-carrier-protein] synthase II</fullName>
    </submittedName>
</protein>
<dbReference type="InterPro" id="IPR016039">
    <property type="entry name" value="Thiolase-like"/>
</dbReference>
<organism evidence="5 6">
    <name type="scientific">Neobacillus bataviensis</name>
    <dbReference type="NCBI Taxonomy" id="220685"/>
    <lineage>
        <taxon>Bacteria</taxon>
        <taxon>Bacillati</taxon>
        <taxon>Bacillota</taxon>
        <taxon>Bacilli</taxon>
        <taxon>Bacillales</taxon>
        <taxon>Bacillaceae</taxon>
        <taxon>Neobacillus</taxon>
    </lineage>
</organism>
<evidence type="ECO:0000256" key="2">
    <source>
        <dbReference type="ARBA" id="ARBA00022679"/>
    </source>
</evidence>
<dbReference type="InterPro" id="IPR014030">
    <property type="entry name" value="Ketoacyl_synth_N"/>
</dbReference>
<accession>A0A561CQH8</accession>
<dbReference type="Gene3D" id="3.40.47.10">
    <property type="match status" value="1"/>
</dbReference>